<evidence type="ECO:0000256" key="2">
    <source>
        <dbReference type="SAM" id="Phobius"/>
    </source>
</evidence>
<dbReference type="FunFam" id="3.30.70.270:FF:000001">
    <property type="entry name" value="Diguanylate cyclase domain protein"/>
    <property type="match status" value="1"/>
</dbReference>
<dbReference type="AlphaFoldDB" id="A0A1E7Z5K6"/>
<dbReference type="Gene3D" id="3.20.20.450">
    <property type="entry name" value="EAL domain"/>
    <property type="match status" value="1"/>
</dbReference>
<proteinExistence type="predicted"/>
<organism evidence="5 6">
    <name type="scientific">Alteromonas confluentis</name>
    <dbReference type="NCBI Taxonomy" id="1656094"/>
    <lineage>
        <taxon>Bacteria</taxon>
        <taxon>Pseudomonadati</taxon>
        <taxon>Pseudomonadota</taxon>
        <taxon>Gammaproteobacteria</taxon>
        <taxon>Alteromonadales</taxon>
        <taxon>Alteromonadaceae</taxon>
        <taxon>Alteromonas/Salinimonas group</taxon>
        <taxon>Alteromonas</taxon>
    </lineage>
</organism>
<dbReference type="Pfam" id="PF00990">
    <property type="entry name" value="GGDEF"/>
    <property type="match status" value="1"/>
</dbReference>
<dbReference type="RefSeq" id="WP_070127667.1">
    <property type="nucleotide sequence ID" value="NZ_MDHN01000043.1"/>
</dbReference>
<name>A0A1E7Z5K6_9ALTE</name>
<evidence type="ECO:0000313" key="5">
    <source>
        <dbReference type="EMBL" id="OFC68815.1"/>
    </source>
</evidence>
<dbReference type="PANTHER" id="PTHR33121:SF23">
    <property type="entry name" value="CYCLIC DI-GMP PHOSPHODIESTERASE PDEB"/>
    <property type="match status" value="1"/>
</dbReference>
<accession>A0A1E7Z5K6</accession>
<sequence>MQQQKQSRVYLLPVILFLLLSMLFISAGVYLVNDDRTSRVSKASSLAKQVVNSLELFSTERRQAMINLMQAWPAFSPNEIDWFNVQAVSLMNIQHGYTSLSLVDKNGVVRWISLPRNHAQSVSQLANHGGIPIRAGLPSLSPSEQFQSVLRRSDKTGHYFLIYGRAISSQQPELGFVVATFDISETLNVIMGELVGPQFNFMLLDKNSHVLEAGDFVEDGSVISISDIQFLGRQWSLRIQSRPATFNPGFLIGVVGVLMSLLVSWTFHKQLKGAMNLTQSQQLYRTASDAALDALLIYQLRNGEFVLLEANRMSFTMFPYLQDEAVSATLHEHMRLLGHESLTEAGRKVVFTGEPFEGFLKVECASVPSESLKVQMVKADKTLAMTFRDVTTEQVLQKEVSWQASHDQLTGLLNRYAFDSELKTLLEQVKQGEKTGVMCFIDMDRFKLVNDSCGHPAGDKLLKEVAELFASHLEPTDLLARIGGDEFCIIFAGQTITQATAKLDIILEAIASYRFIHEDRLFYVGASIGVIAIDQESGSAAELIKAADNACYQAKYQGRNRYIVVDSLNNLPDAHSESNVLQIVHRALREHKFELYSQSIVPMTSVEADLQHYEILLRLPDGQGGLISPGLFIPLAERHGLMNLIDGWVVDQTLTTLEAYPDHLEHLGKVAINLSGLTLGDPAKLDHIVKRVMTSKVPAHKICFEITETAAVTNISAAKHFIHTLREKGCLFALDDFGAGMSSFTYLKNLDVDFVKIDGSFVKNMASDSIDHETVKAINAIAQSMGKQTIAEFVTDDATCKALKALNVDFGQGFALGKPLPLMNRLQSRDNVSRLRA</sequence>
<dbReference type="PROSITE" id="PS50887">
    <property type="entry name" value="GGDEF"/>
    <property type="match status" value="1"/>
</dbReference>
<keyword evidence="2" id="KW-0812">Transmembrane</keyword>
<evidence type="ECO:0000259" key="4">
    <source>
        <dbReference type="PROSITE" id="PS50887"/>
    </source>
</evidence>
<gene>
    <name evidence="5" type="ORF">BFC18_00855</name>
</gene>
<keyword evidence="6" id="KW-1185">Reference proteome</keyword>
<dbReference type="EMBL" id="MDHN01000043">
    <property type="protein sequence ID" value="OFC68815.1"/>
    <property type="molecule type" value="Genomic_DNA"/>
</dbReference>
<dbReference type="SMART" id="SM00267">
    <property type="entry name" value="GGDEF"/>
    <property type="match status" value="1"/>
</dbReference>
<dbReference type="SUPFAM" id="SSF141868">
    <property type="entry name" value="EAL domain-like"/>
    <property type="match status" value="1"/>
</dbReference>
<comment type="caution">
    <text evidence="5">The sequence shown here is derived from an EMBL/GenBank/DDBJ whole genome shotgun (WGS) entry which is preliminary data.</text>
</comment>
<evidence type="ECO:0000259" key="3">
    <source>
        <dbReference type="PROSITE" id="PS50883"/>
    </source>
</evidence>
<dbReference type="SUPFAM" id="SSF55073">
    <property type="entry name" value="Nucleotide cyclase"/>
    <property type="match status" value="1"/>
</dbReference>
<feature type="domain" description="EAL" evidence="3">
    <location>
        <begin position="577"/>
        <end position="833"/>
    </location>
</feature>
<dbReference type="InterPro" id="IPR043128">
    <property type="entry name" value="Rev_trsase/Diguanyl_cyclase"/>
</dbReference>
<evidence type="ECO:0008006" key="7">
    <source>
        <dbReference type="Google" id="ProtNLM"/>
    </source>
</evidence>
<dbReference type="InterPro" id="IPR035919">
    <property type="entry name" value="EAL_sf"/>
</dbReference>
<dbReference type="OrthoDB" id="9816034at2"/>
<feature type="transmembrane region" description="Helical" evidence="2">
    <location>
        <begin position="9"/>
        <end position="32"/>
    </location>
</feature>
<dbReference type="SMART" id="SM00052">
    <property type="entry name" value="EAL"/>
    <property type="match status" value="1"/>
</dbReference>
<comment type="cofactor">
    <cofactor evidence="1">
        <name>Mg(2+)</name>
        <dbReference type="ChEBI" id="CHEBI:18420"/>
    </cofactor>
</comment>
<reference evidence="5 6" key="1">
    <citation type="submission" date="2016-08" db="EMBL/GenBank/DDBJ databases">
        <authorList>
            <person name="Seilhamer J.J."/>
        </authorList>
    </citation>
    <scope>NUCLEOTIDE SEQUENCE [LARGE SCALE GENOMIC DNA]</scope>
    <source>
        <strain evidence="5 6">KCTC 42603</strain>
    </source>
</reference>
<dbReference type="STRING" id="1656094.BFC18_00855"/>
<evidence type="ECO:0000256" key="1">
    <source>
        <dbReference type="ARBA" id="ARBA00001946"/>
    </source>
</evidence>
<dbReference type="PROSITE" id="PS50883">
    <property type="entry name" value="EAL"/>
    <property type="match status" value="1"/>
</dbReference>
<feature type="domain" description="GGDEF" evidence="4">
    <location>
        <begin position="434"/>
        <end position="567"/>
    </location>
</feature>
<dbReference type="InterPro" id="IPR000160">
    <property type="entry name" value="GGDEF_dom"/>
</dbReference>
<dbReference type="Proteomes" id="UP000175691">
    <property type="component" value="Unassembled WGS sequence"/>
</dbReference>
<keyword evidence="2" id="KW-0472">Membrane</keyword>
<dbReference type="CDD" id="cd01948">
    <property type="entry name" value="EAL"/>
    <property type="match status" value="1"/>
</dbReference>
<dbReference type="CDD" id="cd01949">
    <property type="entry name" value="GGDEF"/>
    <property type="match status" value="1"/>
</dbReference>
<dbReference type="NCBIfam" id="TIGR00254">
    <property type="entry name" value="GGDEF"/>
    <property type="match status" value="1"/>
</dbReference>
<dbReference type="Pfam" id="PF00563">
    <property type="entry name" value="EAL"/>
    <property type="match status" value="1"/>
</dbReference>
<feature type="transmembrane region" description="Helical" evidence="2">
    <location>
        <begin position="246"/>
        <end position="267"/>
    </location>
</feature>
<protein>
    <recommendedName>
        <fullName evidence="7">Diguanylate cyclase</fullName>
    </recommendedName>
</protein>
<evidence type="ECO:0000313" key="6">
    <source>
        <dbReference type="Proteomes" id="UP000175691"/>
    </source>
</evidence>
<dbReference type="PANTHER" id="PTHR33121">
    <property type="entry name" value="CYCLIC DI-GMP PHOSPHODIESTERASE PDEF"/>
    <property type="match status" value="1"/>
</dbReference>
<dbReference type="GO" id="GO:0071111">
    <property type="term" value="F:cyclic-guanylate-specific phosphodiesterase activity"/>
    <property type="evidence" value="ECO:0007669"/>
    <property type="project" value="InterPro"/>
</dbReference>
<dbReference type="Gene3D" id="3.30.70.270">
    <property type="match status" value="1"/>
</dbReference>
<dbReference type="InterPro" id="IPR001633">
    <property type="entry name" value="EAL_dom"/>
</dbReference>
<dbReference type="InterPro" id="IPR050706">
    <property type="entry name" value="Cyclic-di-GMP_PDE-like"/>
</dbReference>
<keyword evidence="2" id="KW-1133">Transmembrane helix</keyword>
<dbReference type="InterPro" id="IPR029787">
    <property type="entry name" value="Nucleotide_cyclase"/>
</dbReference>